<evidence type="ECO:0000313" key="4">
    <source>
        <dbReference type="Proteomes" id="UP000003240"/>
    </source>
</evidence>
<feature type="transmembrane region" description="Helical" evidence="1">
    <location>
        <begin position="45"/>
        <end position="74"/>
    </location>
</feature>
<organism evidence="3 4">
    <name type="scientific">Acetonema longum DSM 6540</name>
    <dbReference type="NCBI Taxonomy" id="1009370"/>
    <lineage>
        <taxon>Bacteria</taxon>
        <taxon>Bacillati</taxon>
        <taxon>Bacillota</taxon>
        <taxon>Negativicutes</taxon>
        <taxon>Acetonemataceae</taxon>
        <taxon>Acetonema</taxon>
    </lineage>
</organism>
<dbReference type="RefSeq" id="WP_004094174.1">
    <property type="nucleotide sequence ID" value="NZ_AFGF01000053.1"/>
</dbReference>
<keyword evidence="1" id="KW-1133">Transmembrane helix</keyword>
<evidence type="ECO:0000259" key="2">
    <source>
        <dbReference type="Pfam" id="PF09835"/>
    </source>
</evidence>
<dbReference type="Proteomes" id="UP000003240">
    <property type="component" value="Unassembled WGS sequence"/>
</dbReference>
<keyword evidence="1" id="KW-0472">Membrane</keyword>
<evidence type="ECO:0000313" key="3">
    <source>
        <dbReference type="EMBL" id="EGO64600.1"/>
    </source>
</evidence>
<keyword evidence="1" id="KW-0812">Transmembrane</keyword>
<evidence type="ECO:0000256" key="1">
    <source>
        <dbReference type="SAM" id="Phobius"/>
    </source>
</evidence>
<gene>
    <name evidence="3" type="ORF">ALO_07313</name>
</gene>
<dbReference type="OrthoDB" id="370141at2"/>
<feature type="transmembrane region" description="Helical" evidence="1">
    <location>
        <begin position="112"/>
        <end position="134"/>
    </location>
</feature>
<protein>
    <recommendedName>
        <fullName evidence="2">DUF2062 domain-containing protein</fullName>
    </recommendedName>
</protein>
<proteinExistence type="predicted"/>
<comment type="caution">
    <text evidence="3">The sequence shown here is derived from an EMBL/GenBank/DDBJ whole genome shotgun (WGS) entry which is preliminary data.</text>
</comment>
<dbReference type="STRING" id="1009370.ALO_07313"/>
<dbReference type="AlphaFoldDB" id="F7NHB7"/>
<name>F7NHB7_9FIRM</name>
<sequence>MVWLADLIFRTFKILHSGNEPKHMAGGFALGSIIGLTPALSLQTLLVYCLILLVNVNIGAAFFSIFVFSCFAYLLDPLFHAIGYFLLVKVEFLTPVWTYLYNIPIAPLTRFYNTVVLGSLVVSLVLFCPVYLVFTKFVVYYQKHWAQRVEKLKIVQWVRANTLFQWYEKVTFKSMGE</sequence>
<dbReference type="eggNOG" id="COG3216">
    <property type="taxonomic scope" value="Bacteria"/>
</dbReference>
<feature type="transmembrane region" description="Helical" evidence="1">
    <location>
        <begin position="81"/>
        <end position="100"/>
    </location>
</feature>
<dbReference type="NCBIfam" id="TIGR03546">
    <property type="entry name" value="TIGR03546 family protein"/>
    <property type="match status" value="1"/>
</dbReference>
<dbReference type="InterPro" id="IPR018639">
    <property type="entry name" value="DUF2062"/>
</dbReference>
<accession>F7NHB7</accession>
<dbReference type="InterPro" id="IPR019935">
    <property type="entry name" value="CHP03546"/>
</dbReference>
<feature type="domain" description="DUF2062" evidence="2">
    <location>
        <begin position="13"/>
        <end position="144"/>
    </location>
</feature>
<dbReference type="Pfam" id="PF09835">
    <property type="entry name" value="DUF2062"/>
    <property type="match status" value="1"/>
</dbReference>
<keyword evidence="4" id="KW-1185">Reference proteome</keyword>
<dbReference type="EMBL" id="AFGF01000053">
    <property type="protein sequence ID" value="EGO64600.1"/>
    <property type="molecule type" value="Genomic_DNA"/>
</dbReference>
<reference evidence="3 4" key="1">
    <citation type="journal article" date="2011" name="EMBO J.">
        <title>Structural diversity of bacterial flagellar motors.</title>
        <authorList>
            <person name="Chen S."/>
            <person name="Beeby M."/>
            <person name="Murphy G.E."/>
            <person name="Leadbetter J.R."/>
            <person name="Hendrixson D.R."/>
            <person name="Briegel A."/>
            <person name="Li Z."/>
            <person name="Shi J."/>
            <person name="Tocheva E.I."/>
            <person name="Muller A."/>
            <person name="Dobro M.J."/>
            <person name="Jensen G.J."/>
        </authorList>
    </citation>
    <scope>NUCLEOTIDE SEQUENCE [LARGE SCALE GENOMIC DNA]</scope>
    <source>
        <strain evidence="3 4">DSM 6540</strain>
    </source>
</reference>